<evidence type="ECO:0000259" key="1">
    <source>
        <dbReference type="Pfam" id="PF13391"/>
    </source>
</evidence>
<feature type="domain" description="HNH nuclease" evidence="1">
    <location>
        <begin position="189"/>
        <end position="253"/>
    </location>
</feature>
<dbReference type="HOGENOM" id="CLU_043858_1_1_1"/>
<dbReference type="InterPro" id="IPR003615">
    <property type="entry name" value="HNH_nuc"/>
</dbReference>
<sequence length="356" mass="40791">MPLGHNRHQLTTFDRLIERYHPEQTPQRGYKPVALVQTTFDHVSSKDAYLMLFFSFLYEKLCKESGNNSDITLYVRYFDDFVSWGSDKLRDLKAAIEGFAEYIIENFLLPLRASSVKTPQPTPASLSSFDTSTAVSSRQRISTLRQSCLVRDHHRCVISRKFDRREAEKRFEQDGEDCKDDDGKLLRDESNDRFQFLEVAHILPHSLTAVSSGETDLVCGICNFKFVLLTPMNALTLTYDYHQLFGAFKIFFEPTGNPYQYKIDSTEQRSFLRDPLFPVIRTLTLSPNRTIDPPSPRLLAVHRAIARIIHLSGAAEYIESILRDIEEVSVREDGSTNLGHIVKLRLGGWLDTLTVC</sequence>
<evidence type="ECO:0000313" key="3">
    <source>
        <dbReference type="Proteomes" id="UP000001699"/>
    </source>
</evidence>
<keyword evidence="3" id="KW-1185">Reference proteome</keyword>
<organism evidence="2 3">
    <name type="scientific">Aspergillus fumigatus (strain CBS 144.89 / FGSC A1163 / CEA10)</name>
    <name type="common">Neosartorya fumigata</name>
    <dbReference type="NCBI Taxonomy" id="451804"/>
    <lineage>
        <taxon>Eukaryota</taxon>
        <taxon>Fungi</taxon>
        <taxon>Dikarya</taxon>
        <taxon>Ascomycota</taxon>
        <taxon>Pezizomycotina</taxon>
        <taxon>Eurotiomycetes</taxon>
        <taxon>Eurotiomycetidae</taxon>
        <taxon>Eurotiales</taxon>
        <taxon>Aspergillaceae</taxon>
        <taxon>Aspergillus</taxon>
        <taxon>Aspergillus subgen. Fumigati</taxon>
    </lineage>
</organism>
<dbReference type="OrthoDB" id="2104739at2759"/>
<evidence type="ECO:0000313" key="2">
    <source>
        <dbReference type="EMBL" id="EDP53665.1"/>
    </source>
</evidence>
<dbReference type="PhylomeDB" id="B0XXJ1"/>
<proteinExistence type="predicted"/>
<dbReference type="VEuPathDB" id="FungiDB:AFUB_048510"/>
<dbReference type="Proteomes" id="UP000001699">
    <property type="component" value="Unassembled WGS sequence"/>
</dbReference>
<name>B0XXJ1_ASPFC</name>
<gene>
    <name evidence="2" type="ORF">AFUB_048510</name>
</gene>
<dbReference type="EMBL" id="DS499596">
    <property type="protein sequence ID" value="EDP53665.1"/>
    <property type="molecule type" value="Genomic_DNA"/>
</dbReference>
<accession>B0XXJ1</accession>
<dbReference type="AlphaFoldDB" id="B0XXJ1"/>
<dbReference type="Pfam" id="PF13391">
    <property type="entry name" value="HNH_2"/>
    <property type="match status" value="1"/>
</dbReference>
<protein>
    <recommendedName>
        <fullName evidence="1">HNH nuclease domain-containing protein</fullName>
    </recommendedName>
</protein>
<reference evidence="2 3" key="1">
    <citation type="journal article" date="2008" name="PLoS Genet.">
        <title>Genomic islands in the pathogenic filamentous fungus Aspergillus fumigatus.</title>
        <authorList>
            <person name="Fedorova N.D."/>
            <person name="Khaldi N."/>
            <person name="Joardar V.S."/>
            <person name="Maiti R."/>
            <person name="Amedeo P."/>
            <person name="Anderson M.J."/>
            <person name="Crabtree J."/>
            <person name="Silva J.C."/>
            <person name="Badger J.H."/>
            <person name="Albarraq A."/>
            <person name="Angiuoli S."/>
            <person name="Bussey H."/>
            <person name="Bowyer P."/>
            <person name="Cotty P.J."/>
            <person name="Dyer P.S."/>
            <person name="Egan A."/>
            <person name="Galens K."/>
            <person name="Fraser-Liggett C.M."/>
            <person name="Haas B.J."/>
            <person name="Inman J.M."/>
            <person name="Kent R."/>
            <person name="Lemieux S."/>
            <person name="Malavazi I."/>
            <person name="Orvis J."/>
            <person name="Roemer T."/>
            <person name="Ronning C.M."/>
            <person name="Sundaram J.P."/>
            <person name="Sutton G."/>
            <person name="Turner G."/>
            <person name="Venter J.C."/>
            <person name="White O.R."/>
            <person name="Whitty B.R."/>
            <person name="Youngman P."/>
            <person name="Wolfe K.H."/>
            <person name="Goldman G.H."/>
            <person name="Wortman J.R."/>
            <person name="Jiang B."/>
            <person name="Denning D.W."/>
            <person name="Nierman W.C."/>
        </authorList>
    </citation>
    <scope>NUCLEOTIDE SEQUENCE [LARGE SCALE GENOMIC DNA]</scope>
    <source>
        <strain evidence="3">CBS 144.89 / FGSC A1163 / CEA10</strain>
    </source>
</reference>